<keyword evidence="1" id="KW-0812">Transmembrane</keyword>
<reference evidence="2 3" key="1">
    <citation type="submission" date="2020-04" db="EMBL/GenBank/DDBJ databases">
        <authorList>
            <person name="De Canck E."/>
        </authorList>
    </citation>
    <scope>NUCLEOTIDE SEQUENCE [LARGE SCALE GENOMIC DNA]</scope>
    <source>
        <strain evidence="2 3">LMG 3441</strain>
    </source>
</reference>
<dbReference type="EMBL" id="CADIJQ010000001">
    <property type="protein sequence ID" value="CAB3679223.1"/>
    <property type="molecule type" value="Genomic_DNA"/>
</dbReference>
<name>A0A6S6ZK16_9BURK</name>
<evidence type="ECO:0000313" key="3">
    <source>
        <dbReference type="Proteomes" id="UP000494269"/>
    </source>
</evidence>
<accession>A0A6S6ZK16</accession>
<sequence length="109" mass="11316">MIFKILMLLLVVAGLVYWIKQPRRIQPGSQGASYAPVRARRPVFIALCIAAAISAVAALMTALLWMGGVAGGVTGGGYHGEADYLLTVSGSLLALAVACAVGAFLKRRG</sequence>
<proteinExistence type="predicted"/>
<evidence type="ECO:0000256" key="1">
    <source>
        <dbReference type="SAM" id="Phobius"/>
    </source>
</evidence>
<keyword evidence="1" id="KW-1133">Transmembrane helix</keyword>
<evidence type="ECO:0008006" key="4">
    <source>
        <dbReference type="Google" id="ProtNLM"/>
    </source>
</evidence>
<feature type="transmembrane region" description="Helical" evidence="1">
    <location>
        <begin position="43"/>
        <end position="64"/>
    </location>
</feature>
<keyword evidence="3" id="KW-1185">Reference proteome</keyword>
<gene>
    <name evidence="2" type="ORF">LMG3441_01495</name>
</gene>
<feature type="transmembrane region" description="Helical" evidence="1">
    <location>
        <begin position="6"/>
        <end position="22"/>
    </location>
</feature>
<feature type="transmembrane region" description="Helical" evidence="1">
    <location>
        <begin position="84"/>
        <end position="105"/>
    </location>
</feature>
<dbReference type="Proteomes" id="UP000494269">
    <property type="component" value="Unassembled WGS sequence"/>
</dbReference>
<evidence type="ECO:0000313" key="2">
    <source>
        <dbReference type="EMBL" id="CAB3679223.1"/>
    </source>
</evidence>
<dbReference type="RefSeq" id="WP_175169273.1">
    <property type="nucleotide sequence ID" value="NZ_CADIJQ010000001.1"/>
</dbReference>
<dbReference type="AlphaFoldDB" id="A0A6S6ZK16"/>
<organism evidence="2 3">
    <name type="scientific">Achromobacter kerstersii</name>
    <dbReference type="NCBI Taxonomy" id="1353890"/>
    <lineage>
        <taxon>Bacteria</taxon>
        <taxon>Pseudomonadati</taxon>
        <taxon>Pseudomonadota</taxon>
        <taxon>Betaproteobacteria</taxon>
        <taxon>Burkholderiales</taxon>
        <taxon>Alcaligenaceae</taxon>
        <taxon>Achromobacter</taxon>
    </lineage>
</organism>
<protein>
    <recommendedName>
        <fullName evidence="4">Preprotein translocase subunit TatB</fullName>
    </recommendedName>
</protein>
<keyword evidence="1" id="KW-0472">Membrane</keyword>